<organism evidence="1">
    <name type="scientific">anaerobic digester metagenome</name>
    <dbReference type="NCBI Taxonomy" id="1263854"/>
    <lineage>
        <taxon>unclassified sequences</taxon>
        <taxon>metagenomes</taxon>
        <taxon>ecological metagenomes</taxon>
    </lineage>
</organism>
<dbReference type="EMBL" id="CAADRN010000103">
    <property type="protein sequence ID" value="VFU12874.1"/>
    <property type="molecule type" value="Genomic_DNA"/>
</dbReference>
<evidence type="ECO:0000313" key="1">
    <source>
        <dbReference type="EMBL" id="VFU12874.1"/>
    </source>
</evidence>
<reference evidence="1" key="1">
    <citation type="submission" date="2019-03" db="EMBL/GenBank/DDBJ databases">
        <authorList>
            <person name="Hao L."/>
        </authorList>
    </citation>
    <scope>NUCLEOTIDE SEQUENCE</scope>
</reference>
<gene>
    <name evidence="1" type="ORF">SCFA_1910004</name>
</gene>
<protein>
    <recommendedName>
        <fullName evidence="2">General stress protein 17M-like domain-containing protein</fullName>
    </recommendedName>
</protein>
<dbReference type="InterPro" id="IPR052948">
    <property type="entry name" value="Low_temp-induced_all0457"/>
</dbReference>
<dbReference type="PANTHER" id="PTHR36109">
    <property type="entry name" value="MEMBRANE PROTEIN-RELATED"/>
    <property type="match status" value="1"/>
</dbReference>
<dbReference type="AlphaFoldDB" id="A0A485LWJ9"/>
<name>A0A485LWJ9_9ZZZZ</name>
<dbReference type="PANTHER" id="PTHR36109:SF2">
    <property type="entry name" value="MEMBRANE PROTEIN"/>
    <property type="match status" value="1"/>
</dbReference>
<sequence>MFQTFWEKYYLFEILSIRIIPVWQYKKKWQSKRGIRMLKTVIGLFDSRDQAERAVSALRNSGFHEEISIVAADKSQATGQQKSGEMVVNEGSISSGVSTGGVLGGLAGLAAGAGALAIPGIGPIVAAGPIAGLLSGAATGGIAGGLIDWGIPAERGKYYEGKVREGKILASVRTEEAKINSAADILRKNGASDVETH</sequence>
<evidence type="ECO:0008006" key="2">
    <source>
        <dbReference type="Google" id="ProtNLM"/>
    </source>
</evidence>
<proteinExistence type="predicted"/>
<accession>A0A485LWJ9</accession>